<dbReference type="PANTHER" id="PTHR34385:SF1">
    <property type="entry name" value="PEPTIDOGLYCAN L-ALANYL-D-GLUTAMATE ENDOPEPTIDASE CWLK"/>
    <property type="match status" value="1"/>
</dbReference>
<dbReference type="PANTHER" id="PTHR34385">
    <property type="entry name" value="D-ALANYL-D-ALANINE CARBOXYPEPTIDASE"/>
    <property type="match status" value="1"/>
</dbReference>
<dbReference type="SUPFAM" id="SSF55166">
    <property type="entry name" value="Hedgehog/DD-peptidase"/>
    <property type="match status" value="1"/>
</dbReference>
<sequence length="330" mass="35579">MLLKRTLSMVCSAALCGMVFTGCFGMDDSSSASQSRSESLSQSRSESLSQSRSESLSESRADSSSGMMNDMSDAGSDMMNGASNVISGAGEAVSDVMSGAGKAASDITDPGKASSSSSDAAMASAEAASNWQLRLVNAANPLPDDFEPETSNIAGYEHRPFDMRAADWLEKMLHDAEQDGCKLYLVSGYRSIGRQRALFQIKTEELMQQGLAAQQAEQEAARWVARPGTSEHNLGLAADIVSADWYTTHNDLTEDFEQTPAFAWLKANCAEYGFILRYPKEKEAVTGISYEPWHYRYVGQEAAKQIMLTGITLEEYLQANPADSATAPSA</sequence>
<feature type="chain" id="PRO_5038394259" evidence="2">
    <location>
        <begin position="26"/>
        <end position="330"/>
    </location>
</feature>
<name>A0A9D2Q7C4_9FIRM</name>
<dbReference type="AlphaFoldDB" id="A0A9D2Q7C4"/>
<reference evidence="4" key="2">
    <citation type="submission" date="2021-04" db="EMBL/GenBank/DDBJ databases">
        <authorList>
            <person name="Gilroy R."/>
        </authorList>
    </citation>
    <scope>NUCLEOTIDE SEQUENCE</scope>
    <source>
        <strain evidence="4">5933</strain>
    </source>
</reference>
<feature type="compositionally biased region" description="Low complexity" evidence="1">
    <location>
        <begin position="62"/>
        <end position="80"/>
    </location>
</feature>
<dbReference type="Gene3D" id="3.30.1380.10">
    <property type="match status" value="1"/>
</dbReference>
<protein>
    <submittedName>
        <fullName evidence="4">M15 family metallopeptidase</fullName>
    </submittedName>
</protein>
<evidence type="ECO:0000256" key="1">
    <source>
        <dbReference type="SAM" id="MobiDB-lite"/>
    </source>
</evidence>
<feature type="signal peptide" evidence="2">
    <location>
        <begin position="1"/>
        <end position="25"/>
    </location>
</feature>
<dbReference type="GO" id="GO:0008233">
    <property type="term" value="F:peptidase activity"/>
    <property type="evidence" value="ECO:0007669"/>
    <property type="project" value="InterPro"/>
</dbReference>
<dbReference type="InterPro" id="IPR058193">
    <property type="entry name" value="VanY/YodJ_core_dom"/>
</dbReference>
<accession>A0A9D2Q7C4</accession>
<evidence type="ECO:0000259" key="3">
    <source>
        <dbReference type="Pfam" id="PF02557"/>
    </source>
</evidence>
<evidence type="ECO:0000313" key="4">
    <source>
        <dbReference type="EMBL" id="HJC72797.1"/>
    </source>
</evidence>
<dbReference type="EMBL" id="DWWA01000042">
    <property type="protein sequence ID" value="HJC72797.1"/>
    <property type="molecule type" value="Genomic_DNA"/>
</dbReference>
<gene>
    <name evidence="4" type="ORF">H9698_08420</name>
</gene>
<dbReference type="InterPro" id="IPR003709">
    <property type="entry name" value="VanY-like_core_dom"/>
</dbReference>
<dbReference type="InterPro" id="IPR052179">
    <property type="entry name" value="DD-CPase-like"/>
</dbReference>
<feature type="compositionally biased region" description="Low complexity" evidence="1">
    <location>
        <begin position="31"/>
        <end position="54"/>
    </location>
</feature>
<dbReference type="Pfam" id="PF02557">
    <property type="entry name" value="VanY"/>
    <property type="match status" value="1"/>
</dbReference>
<reference evidence="4" key="1">
    <citation type="journal article" date="2021" name="PeerJ">
        <title>Extensive microbial diversity within the chicken gut microbiome revealed by metagenomics and culture.</title>
        <authorList>
            <person name="Gilroy R."/>
            <person name="Ravi A."/>
            <person name="Getino M."/>
            <person name="Pursley I."/>
            <person name="Horton D.L."/>
            <person name="Alikhan N.F."/>
            <person name="Baker D."/>
            <person name="Gharbi K."/>
            <person name="Hall N."/>
            <person name="Watson M."/>
            <person name="Adriaenssens E.M."/>
            <person name="Foster-Nyarko E."/>
            <person name="Jarju S."/>
            <person name="Secka A."/>
            <person name="Antonio M."/>
            <person name="Oren A."/>
            <person name="Chaudhuri R.R."/>
            <person name="La Ragione R."/>
            <person name="Hildebrand F."/>
            <person name="Pallen M.J."/>
        </authorList>
    </citation>
    <scope>NUCLEOTIDE SEQUENCE</scope>
    <source>
        <strain evidence="4">5933</strain>
    </source>
</reference>
<dbReference type="CDD" id="cd14852">
    <property type="entry name" value="LD-carboxypeptidase"/>
    <property type="match status" value="1"/>
</dbReference>
<dbReference type="GO" id="GO:0006508">
    <property type="term" value="P:proteolysis"/>
    <property type="evidence" value="ECO:0007669"/>
    <property type="project" value="InterPro"/>
</dbReference>
<dbReference type="Proteomes" id="UP000823918">
    <property type="component" value="Unassembled WGS sequence"/>
</dbReference>
<comment type="caution">
    <text evidence="4">The sequence shown here is derived from an EMBL/GenBank/DDBJ whole genome shotgun (WGS) entry which is preliminary data.</text>
</comment>
<keyword evidence="2" id="KW-0732">Signal</keyword>
<evidence type="ECO:0000256" key="2">
    <source>
        <dbReference type="SAM" id="SignalP"/>
    </source>
</evidence>
<dbReference type="PROSITE" id="PS51257">
    <property type="entry name" value="PROKAR_LIPOPROTEIN"/>
    <property type="match status" value="1"/>
</dbReference>
<feature type="domain" description="D-alanyl-D-alanine carboxypeptidase-like core" evidence="3">
    <location>
        <begin position="162"/>
        <end position="299"/>
    </location>
</feature>
<organism evidence="4 5">
    <name type="scientific">Candidatus Ruthenibacterium merdavium</name>
    <dbReference type="NCBI Taxonomy" id="2838752"/>
    <lineage>
        <taxon>Bacteria</taxon>
        <taxon>Bacillati</taxon>
        <taxon>Bacillota</taxon>
        <taxon>Clostridia</taxon>
        <taxon>Eubacteriales</taxon>
        <taxon>Oscillospiraceae</taxon>
        <taxon>Ruthenibacterium</taxon>
    </lineage>
</organism>
<evidence type="ECO:0000313" key="5">
    <source>
        <dbReference type="Proteomes" id="UP000823918"/>
    </source>
</evidence>
<feature type="region of interest" description="Disordered" evidence="1">
    <location>
        <begin position="101"/>
        <end position="121"/>
    </location>
</feature>
<dbReference type="InterPro" id="IPR009045">
    <property type="entry name" value="Zn_M74/Hedgehog-like"/>
</dbReference>
<proteinExistence type="predicted"/>
<feature type="region of interest" description="Disordered" evidence="1">
    <location>
        <begin position="31"/>
        <end position="83"/>
    </location>
</feature>